<dbReference type="AlphaFoldDB" id="A0A8R1DM12"/>
<evidence type="ECO:0000313" key="5">
    <source>
        <dbReference type="EnsemblMetazoa" id="CJA05252.1"/>
    </source>
</evidence>
<reference evidence="6" key="1">
    <citation type="submission" date="2010-08" db="EMBL/GenBank/DDBJ databases">
        <authorList>
            <consortium name="Caenorhabditis japonica Sequencing Consortium"/>
            <person name="Wilson R.K."/>
        </authorList>
    </citation>
    <scope>NUCLEOTIDE SEQUENCE [LARGE SCALE GENOMIC DNA]</scope>
    <source>
        <strain evidence="6">DF5081</strain>
    </source>
</reference>
<feature type="domain" description="DUF7592" evidence="4">
    <location>
        <begin position="163"/>
        <end position="224"/>
    </location>
</feature>
<reference evidence="5" key="2">
    <citation type="submission" date="2022-06" db="UniProtKB">
        <authorList>
            <consortium name="EnsemblMetazoa"/>
        </authorList>
    </citation>
    <scope>IDENTIFICATION</scope>
    <source>
        <strain evidence="5">DF5081</strain>
    </source>
</reference>
<dbReference type="InterPro" id="IPR003366">
    <property type="entry name" value="CUB-like_dom"/>
</dbReference>
<dbReference type="InterPro" id="IPR056013">
    <property type="entry name" value="DUF7591"/>
</dbReference>
<dbReference type="InterPro" id="IPR056014">
    <property type="entry name" value="DUF7592"/>
</dbReference>
<dbReference type="PANTHER" id="PTHR47155:SF3">
    <property type="entry name" value="CUB-LIKE DOMAIN-CONTAINING PROTEIN"/>
    <property type="match status" value="1"/>
</dbReference>
<evidence type="ECO:0000313" key="6">
    <source>
        <dbReference type="Proteomes" id="UP000005237"/>
    </source>
</evidence>
<evidence type="ECO:0000259" key="4">
    <source>
        <dbReference type="Pfam" id="PF24512"/>
    </source>
</evidence>
<proteinExistence type="predicted"/>
<dbReference type="EnsemblMetazoa" id="CJA05252.1">
    <property type="protein sequence ID" value="CJA05252.1"/>
    <property type="gene ID" value="WBGene00124456"/>
</dbReference>
<dbReference type="Pfam" id="PF02408">
    <property type="entry name" value="CUB_2"/>
    <property type="match status" value="1"/>
</dbReference>
<keyword evidence="1" id="KW-0732">Signal</keyword>
<protein>
    <submittedName>
        <fullName evidence="5">CUB_2 domain-containing protein</fullName>
    </submittedName>
</protein>
<dbReference type="Pfam" id="PF24512">
    <property type="entry name" value="DUF7592"/>
    <property type="match status" value="1"/>
</dbReference>
<keyword evidence="6" id="KW-1185">Reference proteome</keyword>
<dbReference type="Pfam" id="PF24511">
    <property type="entry name" value="DUF7591"/>
    <property type="match status" value="1"/>
</dbReference>
<sequence>MSKTIVILVTLLALACAANVCKQGNVVNMPVNSKPYYFPSSWNENHTAPELQKHQSCSWTVTVPQGYYAKLIIDGKTQDTDSSFQTIDAAGNLIQSRHEKKEPYYFPPAKFTIAVTNGANPATLGFKIVWTPFPKNFAGVIAGVGHMPRIDNATNIVFESSYSTSTQVSILSFPADPKNLYALRSAMVFDGYNLQGSYMTNLYLIAKSRKQLVSSGHVITVANLEATPGSLDTLYVQDYAYTKDIHQYVELNCAAGNVTCSVSVNGGSHGKSAVVSVELRTELLTDIELEDTATLSIYGGSPNDMCFIATYNSTEVKAALPISTMGWGNQYVISHGKAALTFNIH</sequence>
<name>A0A8R1DM12_CAEJA</name>
<feature type="chain" id="PRO_5035887118" evidence="1">
    <location>
        <begin position="18"/>
        <end position="345"/>
    </location>
</feature>
<evidence type="ECO:0000259" key="2">
    <source>
        <dbReference type="Pfam" id="PF02408"/>
    </source>
</evidence>
<dbReference type="PROSITE" id="PS51257">
    <property type="entry name" value="PROKAR_LIPOPROTEIN"/>
    <property type="match status" value="1"/>
</dbReference>
<feature type="domain" description="DUF7591" evidence="3">
    <location>
        <begin position="241"/>
        <end position="343"/>
    </location>
</feature>
<accession>A0A8R1DM12</accession>
<dbReference type="OMA" id="THENKEP"/>
<dbReference type="Proteomes" id="UP000005237">
    <property type="component" value="Unassembled WGS sequence"/>
</dbReference>
<evidence type="ECO:0000259" key="3">
    <source>
        <dbReference type="Pfam" id="PF24511"/>
    </source>
</evidence>
<organism evidence="5 6">
    <name type="scientific">Caenorhabditis japonica</name>
    <dbReference type="NCBI Taxonomy" id="281687"/>
    <lineage>
        <taxon>Eukaryota</taxon>
        <taxon>Metazoa</taxon>
        <taxon>Ecdysozoa</taxon>
        <taxon>Nematoda</taxon>
        <taxon>Chromadorea</taxon>
        <taxon>Rhabditida</taxon>
        <taxon>Rhabditina</taxon>
        <taxon>Rhabditomorpha</taxon>
        <taxon>Rhabditoidea</taxon>
        <taxon>Rhabditidae</taxon>
        <taxon>Peloderinae</taxon>
        <taxon>Caenorhabditis</taxon>
    </lineage>
</organism>
<dbReference type="PANTHER" id="PTHR47155">
    <property type="entry name" value="DOWNSTREAM OF DAF-16 (REGULATED BY DAF-16)-RELATED"/>
    <property type="match status" value="1"/>
</dbReference>
<feature type="domain" description="CUB-like" evidence="2">
    <location>
        <begin position="18"/>
        <end position="134"/>
    </location>
</feature>
<feature type="signal peptide" evidence="1">
    <location>
        <begin position="1"/>
        <end position="17"/>
    </location>
</feature>
<evidence type="ECO:0000256" key="1">
    <source>
        <dbReference type="SAM" id="SignalP"/>
    </source>
</evidence>